<protein>
    <submittedName>
        <fullName evidence="2">CRISPR-associated Csh2 family protein</fullName>
    </submittedName>
</protein>
<dbReference type="PATRIC" id="fig|1227461.3.peg.2139"/>
<dbReference type="Pfam" id="PF05107">
    <property type="entry name" value="Cas_Cas7"/>
    <property type="match status" value="1"/>
</dbReference>
<dbReference type="EMBL" id="AOLG01000031">
    <property type="protein sequence ID" value="ELZ68873.1"/>
    <property type="molecule type" value="Genomic_DNA"/>
</dbReference>
<dbReference type="InterPro" id="IPR006482">
    <property type="entry name" value="Cas7_Csh2/Csh2"/>
</dbReference>
<organism evidence="2 3">
    <name type="scientific">Haloferax prahovense (strain DSM 18310 / JCM 13924 / TL6)</name>
    <dbReference type="NCBI Taxonomy" id="1227461"/>
    <lineage>
        <taxon>Archaea</taxon>
        <taxon>Methanobacteriati</taxon>
        <taxon>Methanobacteriota</taxon>
        <taxon>Stenosarchaea group</taxon>
        <taxon>Halobacteria</taxon>
        <taxon>Halobacteriales</taxon>
        <taxon>Haloferacaceae</taxon>
        <taxon>Haloferax</taxon>
    </lineage>
</organism>
<dbReference type="RefSeq" id="WP_008094398.1">
    <property type="nucleotide sequence ID" value="NZ_AOLG01000031.1"/>
</dbReference>
<evidence type="ECO:0000313" key="2">
    <source>
        <dbReference type="EMBL" id="ELZ68873.1"/>
    </source>
</evidence>
<comment type="caution">
    <text evidence="2">The sequence shown here is derived from an EMBL/GenBank/DDBJ whole genome shotgun (WGS) entry which is preliminary data.</text>
</comment>
<reference evidence="2 3" key="1">
    <citation type="journal article" date="2014" name="PLoS Genet.">
        <title>Phylogenetically driven sequencing of extremely halophilic archaea reveals strategies for static and dynamic osmo-response.</title>
        <authorList>
            <person name="Becker E.A."/>
            <person name="Seitzer P.M."/>
            <person name="Tritt A."/>
            <person name="Larsen D."/>
            <person name="Krusor M."/>
            <person name="Yao A.I."/>
            <person name="Wu D."/>
            <person name="Madern D."/>
            <person name="Eisen J.A."/>
            <person name="Darling A.E."/>
            <person name="Facciotti M.T."/>
        </authorList>
    </citation>
    <scope>NUCLEOTIDE SEQUENCE [LARGE SCALE GENOMIC DNA]</scope>
    <source>
        <strain evidence="3">DSM 18310 / JCM 13924 / TL6</strain>
    </source>
</reference>
<dbReference type="NCBIfam" id="TIGR02590">
    <property type="entry name" value="cas_Csh2"/>
    <property type="match status" value="1"/>
</dbReference>
<accession>M0GBE1</accession>
<keyword evidence="3" id="KW-1185">Reference proteome</keyword>
<gene>
    <name evidence="2" type="ORF">C457_10696</name>
</gene>
<proteinExistence type="predicted"/>
<sequence>MSNTSTDDAPISNRSEIFMLTDARNANPNGDPRRDDRPRRDDNDIGIVTDSRFKRYVRDQLTEDGFGVLLESPRFIPEGVSTREELYLRLMDMDPEKIADADSETIAKRFLERSTDTRLFGATVTIKGDANDDDAELTDEESDAVDAIRASLPRQYIGPIQFGHGESLHPVALNDESNQLAVTLSSSTENEQGTFADDHRVRFGVYSFTAVVNENAAKNTGLSERDVKRLDSVVWRAWKNQTLTRSKVGQEPRLYLRVEYSTDSFHLGDLDLGVELADEDAYPTFSDITDATLNVDGLVEQLAAHESHIEAVYLVESPYLTYEGGGSLTDRLQAELGDNRVRVVDPYEERELNN</sequence>
<dbReference type="AlphaFoldDB" id="M0GBE1"/>
<dbReference type="InterPro" id="IPR013419">
    <property type="entry name" value="CRISPR-assoc_prot_Cas7/Csh2"/>
</dbReference>
<dbReference type="Proteomes" id="UP000011559">
    <property type="component" value="Unassembled WGS sequence"/>
</dbReference>
<name>M0GBE1_HALPT</name>
<evidence type="ECO:0000313" key="3">
    <source>
        <dbReference type="Proteomes" id="UP000011559"/>
    </source>
</evidence>
<evidence type="ECO:0000256" key="1">
    <source>
        <dbReference type="SAM" id="MobiDB-lite"/>
    </source>
</evidence>
<dbReference type="GO" id="GO:0043571">
    <property type="term" value="P:maintenance of CRISPR repeat elements"/>
    <property type="evidence" value="ECO:0007669"/>
    <property type="project" value="InterPro"/>
</dbReference>
<feature type="compositionally biased region" description="Basic and acidic residues" evidence="1">
    <location>
        <begin position="31"/>
        <end position="43"/>
    </location>
</feature>
<feature type="region of interest" description="Disordered" evidence="1">
    <location>
        <begin position="20"/>
        <end position="45"/>
    </location>
</feature>